<reference evidence="1" key="1">
    <citation type="submission" date="2020-10" db="EMBL/GenBank/DDBJ databases">
        <title>Connecting structure to function with the recovery of over 1000 high-quality activated sludge metagenome-assembled genomes encoding full-length rRNA genes using long-read sequencing.</title>
        <authorList>
            <person name="Singleton C.M."/>
            <person name="Petriglieri F."/>
            <person name="Kristensen J.M."/>
            <person name="Kirkegaard R.H."/>
            <person name="Michaelsen T.Y."/>
            <person name="Andersen M.H."/>
            <person name="Karst S.M."/>
            <person name="Dueholm M.S."/>
            <person name="Nielsen P.H."/>
            <person name="Albertsen M."/>
        </authorList>
    </citation>
    <scope>NUCLEOTIDE SEQUENCE</scope>
    <source>
        <strain evidence="1">Bjer_18-Q3-R1-45_BAT3C.347</strain>
    </source>
</reference>
<dbReference type="Proteomes" id="UP000807785">
    <property type="component" value="Unassembled WGS sequence"/>
</dbReference>
<dbReference type="EMBL" id="JADJEV010000003">
    <property type="protein sequence ID" value="MBK6973660.1"/>
    <property type="molecule type" value="Genomic_DNA"/>
</dbReference>
<sequence length="86" mass="9460">MAEQLLRGRAIHWSPIARDIGPHALSHAWAAPDASAAKLRTLPGSFLFLWIGLAKFRIPAETLERFSNPATTGFPLRRVTTVPDSI</sequence>
<comment type="caution">
    <text evidence="1">The sequence shown here is derived from an EMBL/GenBank/DDBJ whole genome shotgun (WGS) entry which is preliminary data.</text>
</comment>
<organism evidence="1 2">
    <name type="scientific">Candidatus Methylophosphatis roskildensis</name>
    <dbReference type="NCBI Taxonomy" id="2899263"/>
    <lineage>
        <taxon>Bacteria</taxon>
        <taxon>Pseudomonadati</taxon>
        <taxon>Pseudomonadota</taxon>
        <taxon>Betaproteobacteria</taxon>
        <taxon>Nitrosomonadales</taxon>
        <taxon>Sterolibacteriaceae</taxon>
        <taxon>Candidatus Methylophosphatis</taxon>
    </lineage>
</organism>
<accession>A0A9D7HUG4</accession>
<dbReference type="AlphaFoldDB" id="A0A9D7HUG4"/>
<evidence type="ECO:0000313" key="2">
    <source>
        <dbReference type="Proteomes" id="UP000807785"/>
    </source>
</evidence>
<name>A0A9D7HUG4_9PROT</name>
<evidence type="ECO:0000313" key="1">
    <source>
        <dbReference type="EMBL" id="MBK6973660.1"/>
    </source>
</evidence>
<proteinExistence type="predicted"/>
<protein>
    <submittedName>
        <fullName evidence="1">Uncharacterized protein</fullName>
    </submittedName>
</protein>
<gene>
    <name evidence="1" type="ORF">IPH26_12215</name>
</gene>